<name>A0A3P3VRL5_9GAMM</name>
<sequence>MATRDGAQGFDLVGDIHGCALTLRLLLQKLGYCESGGAYRHPTRHAIFVGDVIDRGPRIREALRLVKAMVDAGEGTLIMGNHEYNALCYCTPAATSTPQTPVFLREHSPRHLRLIGDTLEQYRDYPGEWEEMLQWFLTLPLFLELEAFRVVHACWDPELIAQYLQQYGCNHLDEQRLRESVDKTTLPGRLMDRLTRGLDIRLPDGLSVTSRDGFVRHFFRAHFWSQDPQTYNDVVFQPDPLPEAIAHRRMNDDEKARLFHYAEEQKPLFIGHYWRCGQPRTLTANIACLDYSAVKYGKLVAYRMDGEARLCNSKFVWVDVDLQEPGLPERESDADD</sequence>
<dbReference type="Pfam" id="PF00149">
    <property type="entry name" value="Metallophos"/>
    <property type="match status" value="1"/>
</dbReference>
<gene>
    <name evidence="2" type="ORF">D0544_05865</name>
</gene>
<organism evidence="2 3">
    <name type="scientific">Aestuariirhabdus litorea</name>
    <dbReference type="NCBI Taxonomy" id="2528527"/>
    <lineage>
        <taxon>Bacteria</taxon>
        <taxon>Pseudomonadati</taxon>
        <taxon>Pseudomonadota</taxon>
        <taxon>Gammaproteobacteria</taxon>
        <taxon>Oceanospirillales</taxon>
        <taxon>Aestuariirhabdaceae</taxon>
        <taxon>Aestuariirhabdus</taxon>
    </lineage>
</organism>
<reference evidence="2 3" key="2">
    <citation type="submission" date="2018-12" db="EMBL/GenBank/DDBJ databases">
        <title>Simiduia agarivorans gen. nov., sp. nov., a marine, agarolytic bacterium isolated from shallow coastal water from Keelung, Taiwan.</title>
        <authorList>
            <person name="Shieh W.Y."/>
        </authorList>
    </citation>
    <scope>NUCLEOTIDE SEQUENCE [LARGE SCALE GENOMIC DNA]</scope>
    <source>
        <strain evidence="2 3">GTF-13</strain>
    </source>
</reference>
<dbReference type="InterPro" id="IPR050126">
    <property type="entry name" value="Ap4A_hydrolase"/>
</dbReference>
<feature type="domain" description="Calcineurin-like phosphoesterase" evidence="1">
    <location>
        <begin position="12"/>
        <end position="142"/>
    </location>
</feature>
<reference evidence="2 3" key="1">
    <citation type="submission" date="2018-08" db="EMBL/GenBank/DDBJ databases">
        <authorList>
            <person name="Khan S.A."/>
        </authorList>
    </citation>
    <scope>NUCLEOTIDE SEQUENCE [LARGE SCALE GENOMIC DNA]</scope>
    <source>
        <strain evidence="2 3">GTF-13</strain>
    </source>
</reference>
<dbReference type="InterPro" id="IPR029052">
    <property type="entry name" value="Metallo-depent_PP-like"/>
</dbReference>
<dbReference type="Proteomes" id="UP000280792">
    <property type="component" value="Unassembled WGS sequence"/>
</dbReference>
<dbReference type="RefSeq" id="WP_125015058.1">
    <property type="nucleotide sequence ID" value="NZ_QWEZ01000001.1"/>
</dbReference>
<protein>
    <submittedName>
        <fullName evidence="2">Serine/threonine protein phosphatase</fullName>
    </submittedName>
</protein>
<evidence type="ECO:0000313" key="3">
    <source>
        <dbReference type="Proteomes" id="UP000280792"/>
    </source>
</evidence>
<dbReference type="GO" id="GO:0005737">
    <property type="term" value="C:cytoplasm"/>
    <property type="evidence" value="ECO:0007669"/>
    <property type="project" value="TreeGrafter"/>
</dbReference>
<evidence type="ECO:0000259" key="1">
    <source>
        <dbReference type="Pfam" id="PF00149"/>
    </source>
</evidence>
<evidence type="ECO:0000313" key="2">
    <source>
        <dbReference type="EMBL" id="RRJ84628.1"/>
    </source>
</evidence>
<dbReference type="PANTHER" id="PTHR42850">
    <property type="entry name" value="METALLOPHOSPHOESTERASE"/>
    <property type="match status" value="1"/>
</dbReference>
<dbReference type="EMBL" id="QWEZ01000001">
    <property type="protein sequence ID" value="RRJ84628.1"/>
    <property type="molecule type" value="Genomic_DNA"/>
</dbReference>
<keyword evidence="3" id="KW-1185">Reference proteome</keyword>
<dbReference type="GO" id="GO:0016791">
    <property type="term" value="F:phosphatase activity"/>
    <property type="evidence" value="ECO:0007669"/>
    <property type="project" value="TreeGrafter"/>
</dbReference>
<dbReference type="PANTHER" id="PTHR42850:SF7">
    <property type="entry name" value="BIS(5'-NUCLEOSYL)-TETRAPHOSPHATASE PRPE [ASYMMETRICAL]"/>
    <property type="match status" value="1"/>
</dbReference>
<dbReference type="SUPFAM" id="SSF56300">
    <property type="entry name" value="Metallo-dependent phosphatases"/>
    <property type="match status" value="1"/>
</dbReference>
<proteinExistence type="predicted"/>
<comment type="caution">
    <text evidence="2">The sequence shown here is derived from an EMBL/GenBank/DDBJ whole genome shotgun (WGS) entry which is preliminary data.</text>
</comment>
<accession>A0A3P3VRL5</accession>
<dbReference type="Gene3D" id="3.60.21.10">
    <property type="match status" value="1"/>
</dbReference>
<dbReference type="AlphaFoldDB" id="A0A3P3VRL5"/>
<dbReference type="InterPro" id="IPR004843">
    <property type="entry name" value="Calcineurin-like_PHP"/>
</dbReference>